<accession>A0A6J5T4U4</accession>
<reference evidence="6" key="1">
    <citation type="submission" date="2020-05" db="EMBL/GenBank/DDBJ databases">
        <authorList>
            <person name="Chiriac C."/>
            <person name="Salcher M."/>
            <person name="Ghai R."/>
            <person name="Kavagutti S V."/>
        </authorList>
    </citation>
    <scope>NUCLEOTIDE SEQUENCE</scope>
</reference>
<gene>
    <name evidence="3" type="ORF">UFOVP1065_115</name>
    <name evidence="4" type="ORF">UFOVP1198_84</name>
    <name evidence="5" type="ORF">UFOVP1418_76</name>
    <name evidence="7" type="ORF">UFOVP1524_74</name>
    <name evidence="6" type="ORF">UFOVP1651_74</name>
    <name evidence="1" type="ORF">UFOVP908_52</name>
    <name evidence="2" type="ORF">UFOVP990_84</name>
</gene>
<protein>
    <submittedName>
        <fullName evidence="6">Uncharacterized protein</fullName>
    </submittedName>
</protein>
<evidence type="ECO:0000313" key="4">
    <source>
        <dbReference type="EMBL" id="CAB4190664.1"/>
    </source>
</evidence>
<proteinExistence type="predicted"/>
<evidence type="ECO:0000313" key="6">
    <source>
        <dbReference type="EMBL" id="CAB4222600.1"/>
    </source>
</evidence>
<evidence type="ECO:0000313" key="5">
    <source>
        <dbReference type="EMBL" id="CAB4211074.1"/>
    </source>
</evidence>
<dbReference type="EMBL" id="LR798378">
    <property type="protein sequence ID" value="CAB5227695.1"/>
    <property type="molecule type" value="Genomic_DNA"/>
</dbReference>
<dbReference type="EMBL" id="LR797021">
    <property type="protein sequence ID" value="CAB4182033.1"/>
    <property type="molecule type" value="Genomic_DNA"/>
</dbReference>
<evidence type="ECO:0000313" key="7">
    <source>
        <dbReference type="EMBL" id="CAB5227695.1"/>
    </source>
</evidence>
<name>A0A6J5T4U4_9CAUD</name>
<evidence type="ECO:0000313" key="3">
    <source>
        <dbReference type="EMBL" id="CAB4182033.1"/>
    </source>
</evidence>
<organism evidence="6">
    <name type="scientific">uncultured Caudovirales phage</name>
    <dbReference type="NCBI Taxonomy" id="2100421"/>
    <lineage>
        <taxon>Viruses</taxon>
        <taxon>Duplodnaviria</taxon>
        <taxon>Heunggongvirae</taxon>
        <taxon>Uroviricota</taxon>
        <taxon>Caudoviricetes</taxon>
        <taxon>Peduoviridae</taxon>
        <taxon>Maltschvirus</taxon>
        <taxon>Maltschvirus maltsch</taxon>
    </lineage>
</organism>
<dbReference type="EMBL" id="LR796860">
    <property type="protein sequence ID" value="CAB4170420.1"/>
    <property type="molecule type" value="Genomic_DNA"/>
</dbReference>
<dbReference type="EMBL" id="LR796945">
    <property type="protein sequence ID" value="CAB4176906.1"/>
    <property type="molecule type" value="Genomic_DNA"/>
</dbReference>
<dbReference type="EMBL" id="LR797518">
    <property type="protein sequence ID" value="CAB4222600.1"/>
    <property type="molecule type" value="Genomic_DNA"/>
</dbReference>
<evidence type="ECO:0000313" key="1">
    <source>
        <dbReference type="EMBL" id="CAB4170420.1"/>
    </source>
</evidence>
<dbReference type="EMBL" id="LR797157">
    <property type="protein sequence ID" value="CAB4190664.1"/>
    <property type="molecule type" value="Genomic_DNA"/>
</dbReference>
<dbReference type="EMBL" id="LR797369">
    <property type="protein sequence ID" value="CAB4211074.1"/>
    <property type="molecule type" value="Genomic_DNA"/>
</dbReference>
<evidence type="ECO:0000313" key="2">
    <source>
        <dbReference type="EMBL" id="CAB4176906.1"/>
    </source>
</evidence>
<sequence length="67" mass="7591">MRQSNASRFINSNLDVNDGYAVICTAEALARFMRCSSEEVFEGALNSEVARDYLIRVMRNLQNQSTN</sequence>